<evidence type="ECO:0000313" key="5">
    <source>
        <dbReference type="EMBL" id="QWC17128.1"/>
    </source>
</evidence>
<evidence type="ECO:0000256" key="1">
    <source>
        <dbReference type="ARBA" id="ARBA00008361"/>
    </source>
</evidence>
<dbReference type="InterPro" id="IPR013216">
    <property type="entry name" value="Methyltransf_11"/>
</dbReference>
<organism evidence="5 6">
    <name type="scientific">Cellulomonas dongxiuzhuiae</name>
    <dbReference type="NCBI Taxonomy" id="2819979"/>
    <lineage>
        <taxon>Bacteria</taxon>
        <taxon>Bacillati</taxon>
        <taxon>Actinomycetota</taxon>
        <taxon>Actinomycetes</taxon>
        <taxon>Micrococcales</taxon>
        <taxon>Cellulomonadaceae</taxon>
        <taxon>Cellulomonas</taxon>
    </lineage>
</organism>
<dbReference type="SUPFAM" id="SSF53335">
    <property type="entry name" value="S-adenosyl-L-methionine-dependent methyltransferases"/>
    <property type="match status" value="1"/>
</dbReference>
<evidence type="ECO:0000256" key="2">
    <source>
        <dbReference type="ARBA" id="ARBA00022603"/>
    </source>
</evidence>
<evidence type="ECO:0000256" key="3">
    <source>
        <dbReference type="ARBA" id="ARBA00022679"/>
    </source>
</evidence>
<sequence length="254" mass="27317">MSAPDRDRPVGPHAEHAASFTHHADEYAAVRPGYPPAAVDLLVPSDAHDVLDLAAGTGKLTESLVARGLRVVAVEPADGMREQLAARLPQVEVHAGTAEAIPLADASVDAVTVAQAWHWFDEPVAAAEVARVLRPGGTLGIVWNDRDEDVPWVGAYGALLHEAAGPQLARGTHPTLGDAFTDVLRTDVRWEHVLTPDELVRLAGTRSYALVLPPDERAALLDRVRTLVTTHPDLAGLDRVPVPYVARVYTARRR</sequence>
<reference evidence="5 6" key="1">
    <citation type="submission" date="2021-05" db="EMBL/GenBank/DDBJ databases">
        <title>Novel species in genus Cellulomonas.</title>
        <authorList>
            <person name="Zhang G."/>
        </authorList>
    </citation>
    <scope>NUCLEOTIDE SEQUENCE [LARGE SCALE GENOMIC DNA]</scope>
    <source>
        <strain evidence="6">zg-ZUI157</strain>
    </source>
</reference>
<dbReference type="Proteomes" id="UP000679335">
    <property type="component" value="Chromosome"/>
</dbReference>
<keyword evidence="6" id="KW-1185">Reference proteome</keyword>
<dbReference type="Pfam" id="PF08241">
    <property type="entry name" value="Methyltransf_11"/>
    <property type="match status" value="1"/>
</dbReference>
<evidence type="ECO:0000259" key="4">
    <source>
        <dbReference type="Pfam" id="PF08241"/>
    </source>
</evidence>
<keyword evidence="2 5" id="KW-0489">Methyltransferase</keyword>
<dbReference type="RefSeq" id="WP_208197404.1">
    <property type="nucleotide sequence ID" value="NZ_CP076023.1"/>
</dbReference>
<dbReference type="InterPro" id="IPR029063">
    <property type="entry name" value="SAM-dependent_MTases_sf"/>
</dbReference>
<dbReference type="CDD" id="cd02440">
    <property type="entry name" value="AdoMet_MTases"/>
    <property type="match status" value="1"/>
</dbReference>
<comment type="similarity">
    <text evidence="1">Belongs to the methyltransferase superfamily.</text>
</comment>
<dbReference type="GO" id="GO:0008168">
    <property type="term" value="F:methyltransferase activity"/>
    <property type="evidence" value="ECO:0007669"/>
    <property type="project" value="UniProtKB-KW"/>
</dbReference>
<dbReference type="PANTHER" id="PTHR44942:SF4">
    <property type="entry name" value="METHYLTRANSFERASE TYPE 11 DOMAIN-CONTAINING PROTEIN"/>
    <property type="match status" value="1"/>
</dbReference>
<protein>
    <submittedName>
        <fullName evidence="5">Methyltransferase domain-containing protein</fullName>
    </submittedName>
</protein>
<dbReference type="Gene3D" id="3.40.50.150">
    <property type="entry name" value="Vaccinia Virus protein VP39"/>
    <property type="match status" value="1"/>
</dbReference>
<name>A0ABX8GMU3_9CELL</name>
<keyword evidence="3" id="KW-0808">Transferase</keyword>
<dbReference type="GO" id="GO:0032259">
    <property type="term" value="P:methylation"/>
    <property type="evidence" value="ECO:0007669"/>
    <property type="project" value="UniProtKB-KW"/>
</dbReference>
<dbReference type="EMBL" id="CP076023">
    <property type="protein sequence ID" value="QWC17128.1"/>
    <property type="molecule type" value="Genomic_DNA"/>
</dbReference>
<dbReference type="PANTHER" id="PTHR44942">
    <property type="entry name" value="METHYLTRANSF_11 DOMAIN-CONTAINING PROTEIN"/>
    <property type="match status" value="1"/>
</dbReference>
<dbReference type="InterPro" id="IPR051052">
    <property type="entry name" value="Diverse_substrate_MTase"/>
</dbReference>
<evidence type="ECO:0000313" key="6">
    <source>
        <dbReference type="Proteomes" id="UP000679335"/>
    </source>
</evidence>
<accession>A0ABX8GMU3</accession>
<feature type="domain" description="Methyltransferase type 11" evidence="4">
    <location>
        <begin position="51"/>
        <end position="139"/>
    </location>
</feature>
<gene>
    <name evidence="5" type="ORF">KKR89_05870</name>
</gene>
<proteinExistence type="inferred from homology"/>